<keyword evidence="3" id="KW-1185">Reference proteome</keyword>
<gene>
    <name evidence="2" type="ORF">KMW28_05960</name>
</gene>
<feature type="domain" description="Cyclic nucleotide-binding" evidence="1">
    <location>
        <begin position="9"/>
        <end position="107"/>
    </location>
</feature>
<reference evidence="2 3" key="1">
    <citation type="submission" date="2021-05" db="EMBL/GenBank/DDBJ databases">
        <title>Comparative genomic studies on the polysaccharide-degrading batcterial strains of the Flammeovirga genus.</title>
        <authorList>
            <person name="Zewei F."/>
            <person name="Zheng Z."/>
            <person name="Yu L."/>
            <person name="Ruyue G."/>
            <person name="Yanhong M."/>
            <person name="Yuanyuan C."/>
            <person name="Jingyan G."/>
            <person name="Wenjun H."/>
        </authorList>
    </citation>
    <scope>NUCLEOTIDE SEQUENCE [LARGE SCALE GENOMIC DNA]</scope>
    <source>
        <strain evidence="2 3">NBRC:100898</strain>
    </source>
</reference>
<dbReference type="SUPFAM" id="SSF51206">
    <property type="entry name" value="cAMP-binding domain-like"/>
    <property type="match status" value="1"/>
</dbReference>
<dbReference type="Gene3D" id="2.60.120.10">
    <property type="entry name" value="Jelly Rolls"/>
    <property type="match status" value="1"/>
</dbReference>
<dbReference type="InterPro" id="IPR018490">
    <property type="entry name" value="cNMP-bd_dom_sf"/>
</dbReference>
<evidence type="ECO:0000259" key="1">
    <source>
        <dbReference type="PROSITE" id="PS50042"/>
    </source>
</evidence>
<dbReference type="RefSeq" id="WP_169664187.1">
    <property type="nucleotide sequence ID" value="NZ_CP076132.1"/>
</dbReference>
<dbReference type="PROSITE" id="PS50042">
    <property type="entry name" value="CNMP_BINDING_3"/>
    <property type="match status" value="1"/>
</dbReference>
<proteinExistence type="predicted"/>
<dbReference type="InterPro" id="IPR014710">
    <property type="entry name" value="RmlC-like_jellyroll"/>
</dbReference>
<name>A0AAX1N7C8_9BACT</name>
<sequence length="189" mass="22606">MDLKNHLQSFNLLTDVEIDDFIQQTSTKIIKKGDFFIKEGVISKEVGFINKGFFRSYYYNSNEEEVTYCFRFEKTFISAYTSLLSQQPSVENIQALTDVELNIIPRDLMIHLEKSNVNWLRLFKYFTEQEYMEMEKRIFLLQKETAEKKYEDLLIHHPEYLQKIPLNYLASYLGITQRHLSRIRNSMSI</sequence>
<protein>
    <submittedName>
        <fullName evidence="2">Cyclic nucleotide-binding domain-containing protein</fullName>
    </submittedName>
</protein>
<evidence type="ECO:0000313" key="2">
    <source>
        <dbReference type="EMBL" id="QWG03122.1"/>
    </source>
</evidence>
<dbReference type="KEGG" id="fya:KMW28_05960"/>
<evidence type="ECO:0000313" key="3">
    <source>
        <dbReference type="Proteomes" id="UP000678679"/>
    </source>
</evidence>
<dbReference type="InterPro" id="IPR000595">
    <property type="entry name" value="cNMP-bd_dom"/>
</dbReference>
<accession>A0AAX1N7C8</accession>
<dbReference type="CDD" id="cd00038">
    <property type="entry name" value="CAP_ED"/>
    <property type="match status" value="1"/>
</dbReference>
<dbReference type="Proteomes" id="UP000678679">
    <property type="component" value="Chromosome 1"/>
</dbReference>
<organism evidence="2 3">
    <name type="scientific">Flammeovirga yaeyamensis</name>
    <dbReference type="NCBI Taxonomy" id="367791"/>
    <lineage>
        <taxon>Bacteria</taxon>
        <taxon>Pseudomonadati</taxon>
        <taxon>Bacteroidota</taxon>
        <taxon>Cytophagia</taxon>
        <taxon>Cytophagales</taxon>
        <taxon>Flammeovirgaceae</taxon>
        <taxon>Flammeovirga</taxon>
    </lineage>
</organism>
<dbReference type="Pfam" id="PF00027">
    <property type="entry name" value="cNMP_binding"/>
    <property type="match status" value="1"/>
</dbReference>
<dbReference type="AlphaFoldDB" id="A0AAX1N7C8"/>
<dbReference type="EMBL" id="CP076132">
    <property type="protein sequence ID" value="QWG03122.1"/>
    <property type="molecule type" value="Genomic_DNA"/>
</dbReference>